<dbReference type="Proteomes" id="UP000053958">
    <property type="component" value="Unassembled WGS sequence"/>
</dbReference>
<comment type="subcellular location">
    <subcellularLocation>
        <location evidence="1">Nucleus</location>
    </subcellularLocation>
</comment>
<sequence>MAASAKEKKATRITTACNPCRSRKQKASFLSAGFLTVRKRPACEQCLEYNRACAWPAQLKRGPAKGYIEALEHRLYETETVLLKILPHISQSQLASILSDMSSGSTSGEERGGGRPVYAPISPLRKRGVEYWKSYPLSSVQNIRKWEQDCHALRRARLNNVSQYDDSSLSSSVPSKRLKLSEETESSSSDLGGKRGEVDNTSPSFDGRSPTTEPPPPPPPHHHDSGFISHSQAHTHRLFRSPPQQQQQINVDALHVSPPAEEDLSSEELHSTSTTTTYGRHTQQQGRPLSEEERPLDATGSYYVVDHNTLSQLAFLKGGGGGSSSSGGGSGSSSFAPSAPPAPQELSSWDAAPPIKFQQQFLW</sequence>
<keyword evidence="2" id="KW-0479">Metal-binding</keyword>
<accession>A0A0F4YNX4</accession>
<evidence type="ECO:0000256" key="5">
    <source>
        <dbReference type="ARBA" id="ARBA00023163"/>
    </source>
</evidence>
<dbReference type="PANTHER" id="PTHR46910:SF3">
    <property type="entry name" value="HALOTOLERANCE PROTEIN 9-RELATED"/>
    <property type="match status" value="1"/>
</dbReference>
<proteinExistence type="predicted"/>
<evidence type="ECO:0000256" key="2">
    <source>
        <dbReference type="ARBA" id="ARBA00022723"/>
    </source>
</evidence>
<feature type="region of interest" description="Disordered" evidence="7">
    <location>
        <begin position="162"/>
        <end position="353"/>
    </location>
</feature>
<evidence type="ECO:0000256" key="4">
    <source>
        <dbReference type="ARBA" id="ARBA00023125"/>
    </source>
</evidence>
<dbReference type="InterPro" id="IPR001138">
    <property type="entry name" value="Zn2Cys6_DnaBD"/>
</dbReference>
<dbReference type="GeneID" id="25318995"/>
<dbReference type="AlphaFoldDB" id="A0A0F4YNX4"/>
<dbReference type="CDD" id="cd00067">
    <property type="entry name" value="GAL4"/>
    <property type="match status" value="1"/>
</dbReference>
<keyword evidence="6" id="KW-0539">Nucleus</keyword>
<evidence type="ECO:0000313" key="8">
    <source>
        <dbReference type="EMBL" id="KKA19333.1"/>
    </source>
</evidence>
<evidence type="ECO:0000256" key="3">
    <source>
        <dbReference type="ARBA" id="ARBA00023015"/>
    </source>
</evidence>
<gene>
    <name evidence="8" type="ORF">T310_6700</name>
</gene>
<dbReference type="GO" id="GO:0003677">
    <property type="term" value="F:DNA binding"/>
    <property type="evidence" value="ECO:0007669"/>
    <property type="project" value="UniProtKB-KW"/>
</dbReference>
<dbReference type="Gene3D" id="4.10.240.10">
    <property type="entry name" value="Zn(2)-C6 fungal-type DNA-binding domain"/>
    <property type="match status" value="1"/>
</dbReference>
<dbReference type="RefSeq" id="XP_013325945.1">
    <property type="nucleotide sequence ID" value="XM_013470491.1"/>
</dbReference>
<evidence type="ECO:0000256" key="7">
    <source>
        <dbReference type="SAM" id="MobiDB-lite"/>
    </source>
</evidence>
<feature type="compositionally biased region" description="Polar residues" evidence="7">
    <location>
        <begin position="278"/>
        <end position="287"/>
    </location>
</feature>
<feature type="region of interest" description="Disordered" evidence="7">
    <location>
        <begin position="100"/>
        <end position="120"/>
    </location>
</feature>
<dbReference type="GO" id="GO:0000981">
    <property type="term" value="F:DNA-binding transcription factor activity, RNA polymerase II-specific"/>
    <property type="evidence" value="ECO:0007669"/>
    <property type="project" value="InterPro"/>
</dbReference>
<reference evidence="8 9" key="1">
    <citation type="submission" date="2015-04" db="EMBL/GenBank/DDBJ databases">
        <authorList>
            <person name="Heijne W.H."/>
            <person name="Fedorova N.D."/>
            <person name="Nierman W.C."/>
            <person name="Vollebregt A.W."/>
            <person name="Zhao Z."/>
            <person name="Wu L."/>
            <person name="Kumar M."/>
            <person name="Stam H."/>
            <person name="van den Berg M.A."/>
            <person name="Pel H.J."/>
        </authorList>
    </citation>
    <scope>NUCLEOTIDE SEQUENCE [LARGE SCALE GENOMIC DNA]</scope>
    <source>
        <strain evidence="8 9">CBS 393.64</strain>
    </source>
</reference>
<organism evidence="8 9">
    <name type="scientific">Rasamsonia emersonii (strain ATCC 16479 / CBS 393.64 / IMI 116815)</name>
    <dbReference type="NCBI Taxonomy" id="1408163"/>
    <lineage>
        <taxon>Eukaryota</taxon>
        <taxon>Fungi</taxon>
        <taxon>Dikarya</taxon>
        <taxon>Ascomycota</taxon>
        <taxon>Pezizomycotina</taxon>
        <taxon>Eurotiomycetes</taxon>
        <taxon>Eurotiomycetidae</taxon>
        <taxon>Eurotiales</taxon>
        <taxon>Trichocomaceae</taxon>
        <taxon>Rasamsonia</taxon>
    </lineage>
</organism>
<keyword evidence="4" id="KW-0238">DNA-binding</keyword>
<dbReference type="SUPFAM" id="SSF57701">
    <property type="entry name" value="Zn2/Cys6 DNA-binding domain"/>
    <property type="match status" value="1"/>
</dbReference>
<name>A0A0F4YNX4_RASE3</name>
<dbReference type="EMBL" id="LASV01000358">
    <property type="protein sequence ID" value="KKA19333.1"/>
    <property type="molecule type" value="Genomic_DNA"/>
</dbReference>
<feature type="compositionally biased region" description="Gly residues" evidence="7">
    <location>
        <begin position="317"/>
        <end position="331"/>
    </location>
</feature>
<dbReference type="PANTHER" id="PTHR46910">
    <property type="entry name" value="TRANSCRIPTION FACTOR PDR1"/>
    <property type="match status" value="1"/>
</dbReference>
<keyword evidence="5" id="KW-0804">Transcription</keyword>
<comment type="caution">
    <text evidence="8">The sequence shown here is derived from an EMBL/GenBank/DDBJ whole genome shotgun (WGS) entry which is preliminary data.</text>
</comment>
<dbReference type="GO" id="GO:0008270">
    <property type="term" value="F:zinc ion binding"/>
    <property type="evidence" value="ECO:0007669"/>
    <property type="project" value="InterPro"/>
</dbReference>
<keyword evidence="3" id="KW-0805">Transcription regulation</keyword>
<dbReference type="InterPro" id="IPR050987">
    <property type="entry name" value="AtrR-like"/>
</dbReference>
<keyword evidence="9" id="KW-1185">Reference proteome</keyword>
<evidence type="ECO:0000256" key="1">
    <source>
        <dbReference type="ARBA" id="ARBA00004123"/>
    </source>
</evidence>
<evidence type="ECO:0000256" key="6">
    <source>
        <dbReference type="ARBA" id="ARBA00023242"/>
    </source>
</evidence>
<dbReference type="OrthoDB" id="10261408at2759"/>
<dbReference type="GO" id="GO:0005634">
    <property type="term" value="C:nucleus"/>
    <property type="evidence" value="ECO:0007669"/>
    <property type="project" value="UniProtKB-SubCell"/>
</dbReference>
<dbReference type="InterPro" id="IPR036864">
    <property type="entry name" value="Zn2-C6_fun-type_DNA-bd_sf"/>
</dbReference>
<evidence type="ECO:0000313" key="9">
    <source>
        <dbReference type="Proteomes" id="UP000053958"/>
    </source>
</evidence>
<protein>
    <submittedName>
        <fullName evidence="8">C6 finger domain protein</fullName>
    </submittedName>
</protein>